<keyword evidence="7" id="KW-1185">Reference proteome</keyword>
<dbReference type="EMBL" id="CP036282">
    <property type="protein sequence ID" value="QDL55200.1"/>
    <property type="molecule type" value="Genomic_DNA"/>
</dbReference>
<keyword evidence="3" id="KW-0285">Flavoprotein</keyword>
<dbReference type="KEGG" id="rhg:EXZ61_14060"/>
<evidence type="ECO:0000259" key="5">
    <source>
        <dbReference type="PROSITE" id="PS51387"/>
    </source>
</evidence>
<comment type="similarity">
    <text evidence="2">Belongs to the FAD-binding oxidoreductase/transferase type 4 family.</text>
</comment>
<dbReference type="Gene3D" id="3.30.465.10">
    <property type="match status" value="1"/>
</dbReference>
<dbReference type="PROSITE" id="PS51387">
    <property type="entry name" value="FAD_PCMH"/>
    <property type="match status" value="1"/>
</dbReference>
<dbReference type="Gene3D" id="1.10.45.10">
    <property type="entry name" value="Vanillyl-alcohol Oxidase, Chain A, domain 4"/>
    <property type="match status" value="1"/>
</dbReference>
<comment type="cofactor">
    <cofactor evidence="1">
        <name>FAD</name>
        <dbReference type="ChEBI" id="CHEBI:57692"/>
    </cofactor>
</comment>
<dbReference type="InterPro" id="IPR051264">
    <property type="entry name" value="FAD-oxidored/transferase_4"/>
</dbReference>
<reference evidence="7" key="2">
    <citation type="journal article" date="2020" name="Int. J. Syst. Evol. Microbiol.">
        <title>Genomic insights into a novel species Rhodoferax aquaticus sp. nov., isolated from freshwater.</title>
        <authorList>
            <person name="Li T."/>
            <person name="Zhuo Y."/>
            <person name="Jin C.Z."/>
            <person name="Wu X."/>
            <person name="Ko S.R."/>
            <person name="Jin F.J."/>
            <person name="Ahn C.Y."/>
            <person name="Oh H.M."/>
            <person name="Lee H.G."/>
            <person name="Jin L."/>
        </authorList>
    </citation>
    <scope>NUCLEOTIDE SEQUENCE [LARGE SCALE GENOMIC DNA]</scope>
    <source>
        <strain evidence="7">Gr-4</strain>
    </source>
</reference>
<protein>
    <submittedName>
        <fullName evidence="6">FAD-binding oxidoreductase</fullName>
    </submittedName>
</protein>
<evidence type="ECO:0000313" key="7">
    <source>
        <dbReference type="Proteomes" id="UP000317365"/>
    </source>
</evidence>
<gene>
    <name evidence="6" type="ORF">EXZ61_14060</name>
</gene>
<dbReference type="Proteomes" id="UP000317365">
    <property type="component" value="Chromosome"/>
</dbReference>
<proteinExistence type="inferred from homology"/>
<dbReference type="FunFam" id="1.10.45.10:FF:000001">
    <property type="entry name" value="D-lactate dehydrogenase mitochondrial"/>
    <property type="match status" value="1"/>
</dbReference>
<organism evidence="6 7">
    <name type="scientific">Rhodoferax aquaticus</name>
    <dbReference type="NCBI Taxonomy" id="2527691"/>
    <lineage>
        <taxon>Bacteria</taxon>
        <taxon>Pseudomonadati</taxon>
        <taxon>Pseudomonadota</taxon>
        <taxon>Betaproteobacteria</taxon>
        <taxon>Burkholderiales</taxon>
        <taxon>Comamonadaceae</taxon>
        <taxon>Rhodoferax</taxon>
    </lineage>
</organism>
<dbReference type="Gene3D" id="3.30.43.10">
    <property type="entry name" value="Uridine Diphospho-n-acetylenolpyruvylglucosamine Reductase, domain 2"/>
    <property type="match status" value="1"/>
</dbReference>
<evidence type="ECO:0000256" key="3">
    <source>
        <dbReference type="ARBA" id="ARBA00022630"/>
    </source>
</evidence>
<dbReference type="Gene3D" id="3.30.70.2190">
    <property type="match status" value="1"/>
</dbReference>
<dbReference type="InterPro" id="IPR016167">
    <property type="entry name" value="FAD-bd_PCMH_sub1"/>
</dbReference>
<dbReference type="RefSeq" id="WP_142812360.1">
    <property type="nucleotide sequence ID" value="NZ_CP036282.1"/>
</dbReference>
<dbReference type="SUPFAM" id="SSF55103">
    <property type="entry name" value="FAD-linked oxidases, C-terminal domain"/>
    <property type="match status" value="1"/>
</dbReference>
<dbReference type="Pfam" id="PF02913">
    <property type="entry name" value="FAD-oxidase_C"/>
    <property type="match status" value="1"/>
</dbReference>
<dbReference type="Gene3D" id="3.30.70.2740">
    <property type="match status" value="1"/>
</dbReference>
<evidence type="ECO:0000256" key="2">
    <source>
        <dbReference type="ARBA" id="ARBA00008000"/>
    </source>
</evidence>
<dbReference type="GO" id="GO:0022904">
    <property type="term" value="P:respiratory electron transport chain"/>
    <property type="evidence" value="ECO:0007669"/>
    <property type="project" value="TreeGrafter"/>
</dbReference>
<reference evidence="7" key="1">
    <citation type="submission" date="2019-02" db="EMBL/GenBank/DDBJ databases">
        <title>Complete genome sequence of Rhodoferax sp. Gr-4.</title>
        <authorList>
            <person name="Jin L."/>
        </authorList>
    </citation>
    <scope>NUCLEOTIDE SEQUENCE [LARGE SCALE GENOMIC DNA]</scope>
    <source>
        <strain evidence="7">Gr-4</strain>
    </source>
</reference>
<dbReference type="GO" id="GO:0003824">
    <property type="term" value="F:catalytic activity"/>
    <property type="evidence" value="ECO:0007669"/>
    <property type="project" value="InterPro"/>
</dbReference>
<dbReference type="InterPro" id="IPR016169">
    <property type="entry name" value="FAD-bd_PCMH_sub2"/>
</dbReference>
<sequence length="473" mass="50394">MNKYNALLNTLREGIGASHVLTEGNLSAYEQDWRKREHGKALAVVRPASTAEVALVVKACVAAGVSIVPQGGNTGMVVGSTPDASGTQVVLSLQRMNQVRKLDAANLTITVDAGCVLQNLQETCEQAGFLFPLSLASEGSCTIGGNLGTNAGGTQVVRYGNTRELCLGLEVVTAQGEVWEGLTGLRKDNTGYDLRHLFIGSEGTLGVITAATMRLYPLPASQLTAFAAVPSLEAAVQLLGLAHKYLSAGLTGFEVMGQFALSLVTKHFPQMRVPFAGEAAYCVVLENSDHESEDHARAQFERLLEAAMADGCVLDAVVAENLAQARALWHIRESIPLAQAQEGLNIKHDISIAVSRIPDFVRETDAALGAAFAGVRLVNYGHLGDGNLHYNVQAPVDSDAEAFLKNQEKHVNAVVYAAVQRYGGSISAEHGIGSLKLGKLEQHKSPVALQLMRSIKTAIDPQNTMNPGRVLRR</sequence>
<dbReference type="InterPro" id="IPR016171">
    <property type="entry name" value="Vanillyl_alc_oxidase_C-sub2"/>
</dbReference>
<dbReference type="PANTHER" id="PTHR43716:SF2">
    <property type="entry name" value="BLL6224 PROTEIN"/>
    <property type="match status" value="1"/>
</dbReference>
<dbReference type="Pfam" id="PF01565">
    <property type="entry name" value="FAD_binding_4"/>
    <property type="match status" value="1"/>
</dbReference>
<dbReference type="AlphaFoldDB" id="A0A515ERC4"/>
<evidence type="ECO:0000256" key="4">
    <source>
        <dbReference type="ARBA" id="ARBA00022827"/>
    </source>
</evidence>
<dbReference type="PANTHER" id="PTHR43716">
    <property type="entry name" value="D-2-HYDROXYGLUTARATE DEHYDROGENASE, MITOCHONDRIAL"/>
    <property type="match status" value="1"/>
</dbReference>
<dbReference type="GO" id="GO:0071949">
    <property type="term" value="F:FAD binding"/>
    <property type="evidence" value="ECO:0007669"/>
    <property type="project" value="InterPro"/>
</dbReference>
<dbReference type="SUPFAM" id="SSF56176">
    <property type="entry name" value="FAD-binding/transporter-associated domain-like"/>
    <property type="match status" value="1"/>
</dbReference>
<evidence type="ECO:0000313" key="6">
    <source>
        <dbReference type="EMBL" id="QDL55200.1"/>
    </source>
</evidence>
<dbReference type="InterPro" id="IPR004113">
    <property type="entry name" value="FAD-bd_oxidored_4_C"/>
</dbReference>
<name>A0A515ERC4_9BURK</name>
<dbReference type="InterPro" id="IPR016166">
    <property type="entry name" value="FAD-bd_PCMH"/>
</dbReference>
<feature type="domain" description="FAD-binding PCMH-type" evidence="5">
    <location>
        <begin position="37"/>
        <end position="218"/>
    </location>
</feature>
<accession>A0A515ERC4</accession>
<dbReference type="InterPro" id="IPR006094">
    <property type="entry name" value="Oxid_FAD_bind_N"/>
</dbReference>
<dbReference type="InterPro" id="IPR036318">
    <property type="entry name" value="FAD-bd_PCMH-like_sf"/>
</dbReference>
<dbReference type="InterPro" id="IPR016164">
    <property type="entry name" value="FAD-linked_Oxase-like_C"/>
</dbReference>
<evidence type="ECO:0000256" key="1">
    <source>
        <dbReference type="ARBA" id="ARBA00001974"/>
    </source>
</evidence>
<keyword evidence="4" id="KW-0274">FAD</keyword>